<keyword evidence="1" id="KW-0808">Transferase</keyword>
<dbReference type="GeneID" id="89942551"/>
<sequence>MTNTDSDVRFWDSGAEKYSKSAISDLGGYERTLDRTRELLRPDSRVVELGGGTGATALRLAGCVRSYLGTDIAPAMIEIANRRLATGDTPPPPPGLAFRVATADQLAAEPDNRFDAVLAFNYLHLVRDLPGTLGCANRMLGPGGLFISKTPCLRDMNPLVWFAGLPLMRAVGLAPYCSVFSAAELKDKIAAAGFEIVATEYHATKGSDARPFIVARKVAVKEGQV</sequence>
<dbReference type="GO" id="GO:0008168">
    <property type="term" value="F:methyltransferase activity"/>
    <property type="evidence" value="ECO:0007669"/>
    <property type="project" value="UniProtKB-KW"/>
</dbReference>
<dbReference type="PANTHER" id="PTHR43861">
    <property type="entry name" value="TRANS-ACONITATE 2-METHYLTRANSFERASE-RELATED"/>
    <property type="match status" value="1"/>
</dbReference>
<keyword evidence="2" id="KW-1185">Reference proteome</keyword>
<protein>
    <submittedName>
        <fullName evidence="1">UbiE/COQ5 family methyltransferase</fullName>
    </submittedName>
</protein>
<dbReference type="EMBL" id="MU853337">
    <property type="protein sequence ID" value="KAK4114257.1"/>
    <property type="molecule type" value="Genomic_DNA"/>
</dbReference>
<dbReference type="SUPFAM" id="SSF53335">
    <property type="entry name" value="S-adenosyl-L-methionine-dependent methyltransferases"/>
    <property type="match status" value="1"/>
</dbReference>
<dbReference type="Gene3D" id="3.40.50.150">
    <property type="entry name" value="Vaccinia Virus protein VP39"/>
    <property type="match status" value="1"/>
</dbReference>
<dbReference type="RefSeq" id="XP_064671827.1">
    <property type="nucleotide sequence ID" value="XM_064818424.1"/>
</dbReference>
<accession>A0AAN6TGX9</accession>
<evidence type="ECO:0000313" key="1">
    <source>
        <dbReference type="EMBL" id="KAK4114257.1"/>
    </source>
</evidence>
<name>A0AAN6TGX9_9PEZI</name>
<gene>
    <name evidence="1" type="ORF">N656DRAFT_822753</name>
</gene>
<dbReference type="CDD" id="cd02440">
    <property type="entry name" value="AdoMet_MTases"/>
    <property type="match status" value="1"/>
</dbReference>
<proteinExistence type="predicted"/>
<organism evidence="1 2">
    <name type="scientific">Canariomyces notabilis</name>
    <dbReference type="NCBI Taxonomy" id="2074819"/>
    <lineage>
        <taxon>Eukaryota</taxon>
        <taxon>Fungi</taxon>
        <taxon>Dikarya</taxon>
        <taxon>Ascomycota</taxon>
        <taxon>Pezizomycotina</taxon>
        <taxon>Sordariomycetes</taxon>
        <taxon>Sordariomycetidae</taxon>
        <taxon>Sordariales</taxon>
        <taxon>Chaetomiaceae</taxon>
        <taxon>Canariomyces</taxon>
    </lineage>
</organism>
<dbReference type="AlphaFoldDB" id="A0AAN6TGX9"/>
<dbReference type="PANTHER" id="PTHR43861:SF1">
    <property type="entry name" value="TRANS-ACONITATE 2-METHYLTRANSFERASE"/>
    <property type="match status" value="1"/>
</dbReference>
<keyword evidence="1" id="KW-0489">Methyltransferase</keyword>
<dbReference type="Proteomes" id="UP001302812">
    <property type="component" value="Unassembled WGS sequence"/>
</dbReference>
<dbReference type="Pfam" id="PF13489">
    <property type="entry name" value="Methyltransf_23"/>
    <property type="match status" value="1"/>
</dbReference>
<dbReference type="InterPro" id="IPR029063">
    <property type="entry name" value="SAM-dependent_MTases_sf"/>
</dbReference>
<reference evidence="1" key="2">
    <citation type="submission" date="2023-05" db="EMBL/GenBank/DDBJ databases">
        <authorList>
            <consortium name="Lawrence Berkeley National Laboratory"/>
            <person name="Steindorff A."/>
            <person name="Hensen N."/>
            <person name="Bonometti L."/>
            <person name="Westerberg I."/>
            <person name="Brannstrom I.O."/>
            <person name="Guillou S."/>
            <person name="Cros-Aarteil S."/>
            <person name="Calhoun S."/>
            <person name="Haridas S."/>
            <person name="Kuo A."/>
            <person name="Mondo S."/>
            <person name="Pangilinan J."/>
            <person name="Riley R."/>
            <person name="Labutti K."/>
            <person name="Andreopoulos B."/>
            <person name="Lipzen A."/>
            <person name="Chen C."/>
            <person name="Yanf M."/>
            <person name="Daum C."/>
            <person name="Ng V."/>
            <person name="Clum A."/>
            <person name="Ohm R."/>
            <person name="Martin F."/>
            <person name="Silar P."/>
            <person name="Natvig D."/>
            <person name="Lalanne C."/>
            <person name="Gautier V."/>
            <person name="Ament-Velasquez S.L."/>
            <person name="Kruys A."/>
            <person name="Hutchinson M.I."/>
            <person name="Powell A.J."/>
            <person name="Barry K."/>
            <person name="Miller A.N."/>
            <person name="Grigoriev I.V."/>
            <person name="Debuchy R."/>
            <person name="Gladieux P."/>
            <person name="Thoren M.H."/>
            <person name="Johannesson H."/>
        </authorList>
    </citation>
    <scope>NUCLEOTIDE SEQUENCE</scope>
    <source>
        <strain evidence="1">CBS 508.74</strain>
    </source>
</reference>
<evidence type="ECO:0000313" key="2">
    <source>
        <dbReference type="Proteomes" id="UP001302812"/>
    </source>
</evidence>
<reference evidence="1" key="1">
    <citation type="journal article" date="2023" name="Mol. Phylogenet. Evol.">
        <title>Genome-scale phylogeny and comparative genomics of the fungal order Sordariales.</title>
        <authorList>
            <person name="Hensen N."/>
            <person name="Bonometti L."/>
            <person name="Westerberg I."/>
            <person name="Brannstrom I.O."/>
            <person name="Guillou S."/>
            <person name="Cros-Aarteil S."/>
            <person name="Calhoun S."/>
            <person name="Haridas S."/>
            <person name="Kuo A."/>
            <person name="Mondo S."/>
            <person name="Pangilinan J."/>
            <person name="Riley R."/>
            <person name="LaButti K."/>
            <person name="Andreopoulos B."/>
            <person name="Lipzen A."/>
            <person name="Chen C."/>
            <person name="Yan M."/>
            <person name="Daum C."/>
            <person name="Ng V."/>
            <person name="Clum A."/>
            <person name="Steindorff A."/>
            <person name="Ohm R.A."/>
            <person name="Martin F."/>
            <person name="Silar P."/>
            <person name="Natvig D.O."/>
            <person name="Lalanne C."/>
            <person name="Gautier V."/>
            <person name="Ament-Velasquez S.L."/>
            <person name="Kruys A."/>
            <person name="Hutchinson M.I."/>
            <person name="Powell A.J."/>
            <person name="Barry K."/>
            <person name="Miller A.N."/>
            <person name="Grigoriev I.V."/>
            <person name="Debuchy R."/>
            <person name="Gladieux P."/>
            <person name="Hiltunen Thoren M."/>
            <person name="Johannesson H."/>
        </authorList>
    </citation>
    <scope>NUCLEOTIDE SEQUENCE</scope>
    <source>
        <strain evidence="1">CBS 508.74</strain>
    </source>
</reference>
<dbReference type="GO" id="GO:0032259">
    <property type="term" value="P:methylation"/>
    <property type="evidence" value="ECO:0007669"/>
    <property type="project" value="UniProtKB-KW"/>
</dbReference>
<comment type="caution">
    <text evidence="1">The sequence shown here is derived from an EMBL/GenBank/DDBJ whole genome shotgun (WGS) entry which is preliminary data.</text>
</comment>